<dbReference type="SMART" id="SM00220">
    <property type="entry name" value="S_TKc"/>
    <property type="match status" value="1"/>
</dbReference>
<dbReference type="PRINTS" id="PR01950">
    <property type="entry name" value="LANCSUPER"/>
</dbReference>
<dbReference type="CDD" id="cd04791">
    <property type="entry name" value="LanC_SerThrkinase"/>
    <property type="match status" value="1"/>
</dbReference>
<dbReference type="InterPro" id="IPR008266">
    <property type="entry name" value="Tyr_kinase_AS"/>
</dbReference>
<organism evidence="2 3">
    <name type="scientific">Streptomyces fildesensis</name>
    <dbReference type="NCBI Taxonomy" id="375757"/>
    <lineage>
        <taxon>Bacteria</taxon>
        <taxon>Bacillati</taxon>
        <taxon>Actinomycetota</taxon>
        <taxon>Actinomycetes</taxon>
        <taxon>Kitasatosporales</taxon>
        <taxon>Streptomycetaceae</taxon>
        <taxon>Streptomyces</taxon>
    </lineage>
</organism>
<dbReference type="PANTHER" id="PTHR44167">
    <property type="entry name" value="OVARIAN-SPECIFIC SERINE/THREONINE-PROTEIN KINASE LOK-RELATED"/>
    <property type="match status" value="1"/>
</dbReference>
<dbReference type="InterPro" id="IPR000719">
    <property type="entry name" value="Prot_kinase_dom"/>
</dbReference>
<dbReference type="Pfam" id="PF00069">
    <property type="entry name" value="Pkinase"/>
    <property type="match status" value="1"/>
</dbReference>
<sequence>MTEGAFWCRVGPAEQLKRVQGWKLHLSATVLSAPEVLHRAARVLVAKRCAFKFAAQAKYVEELTGSRYDRAQCGKFITAYPRDDDHFRELAEALDLATAGLPGPAILSDRPYRKGSLVHYRYGAFLGIPYVTNEGVRQIRLEAPDGSIVEDRRNPWFSPPPWAELPFSGVPGRPDRAPKEPKKVLLHNRYVVQEAIRQSARGGVYRGLDQRTGHEVIVKQARAHVGGGYSGHDARDRLRAEAKALHELSGLGAELVELFEQDSDAFLVETVVPGVTLTRWVQDRFSELEDSAQGIPPGLARETAGRLIGLLSEFHSLGLVHRDLTPDNLMVTPSEELRLIDPEFVARPGEWAHRAHTPGYGAPEYVSGPAYCPVPEQTADLFALGAILFYVATGMNPALPADEPRDLRPAVDRLGGVLALVAPHSASARLLVPAIRGLCAQDPLTRWTLERLTAYLDEPESGQPQSLPPERGEKVSGLCRSVADRLIGDGLTHVLSTMAEGNAERLWETTSFGDTCDPCNVQHGAAGVLTVLARADGVLSRQDLRAAMARTASWLDTRMDQQGTSPLPGLYFGRAGTAWALFDAARRLGDSELAERAARLALALPLRWGNPDLFHGAAGAGLTQLHFWRATRRQEFLDRAGECADGLLSAAEHGDDGVFWPIPGDFDSSLAGITHLGFAHGVAGVGTFLLEAAIATDRDDVLDMASRAGETLARAADRGSGGARWRTDRTGDDGTSTLHHLCSGASGVGTFLIRLWRTTGDPVLRQLAHEAAVSVHKARWFTGTAICHGLAGNGDFLLDMAQVLGGPYEEWARDIAVSMHARHALRNGLVLVPDESGMRITADYGVGLAGVISFLLRLRHGGPRLLMTDTDWPEPMTAP</sequence>
<dbReference type="RefSeq" id="WP_399656129.1">
    <property type="nucleotide sequence ID" value="NZ_JBITYG010000012.1"/>
</dbReference>
<evidence type="ECO:0000313" key="3">
    <source>
        <dbReference type="Proteomes" id="UP001614394"/>
    </source>
</evidence>
<evidence type="ECO:0000313" key="2">
    <source>
        <dbReference type="EMBL" id="MFI9105447.1"/>
    </source>
</evidence>
<dbReference type="Gene3D" id="1.50.10.20">
    <property type="match status" value="1"/>
</dbReference>
<dbReference type="Pfam" id="PF05147">
    <property type="entry name" value="LANC_like"/>
    <property type="match status" value="1"/>
</dbReference>
<dbReference type="Proteomes" id="UP001614394">
    <property type="component" value="Unassembled WGS sequence"/>
</dbReference>
<dbReference type="PROSITE" id="PS50011">
    <property type="entry name" value="PROTEIN_KINASE_DOM"/>
    <property type="match status" value="1"/>
</dbReference>
<feature type="domain" description="Protein kinase" evidence="1">
    <location>
        <begin position="190"/>
        <end position="456"/>
    </location>
</feature>
<dbReference type="SUPFAM" id="SSF158745">
    <property type="entry name" value="LanC-like"/>
    <property type="match status" value="1"/>
</dbReference>
<dbReference type="InterPro" id="IPR057929">
    <property type="entry name" value="RamC_N"/>
</dbReference>
<proteinExistence type="predicted"/>
<accession>A0ABW8CI15</accession>
<comment type="caution">
    <text evidence="2">The sequence shown here is derived from an EMBL/GenBank/DDBJ whole genome shotgun (WGS) entry which is preliminary data.</text>
</comment>
<dbReference type="Gene3D" id="3.30.200.20">
    <property type="entry name" value="Phosphorylase Kinase, domain 1"/>
    <property type="match status" value="1"/>
</dbReference>
<dbReference type="InterPro" id="IPR058053">
    <property type="entry name" value="RamC_C"/>
</dbReference>
<name>A0ABW8CI15_9ACTN</name>
<dbReference type="PROSITE" id="PS00109">
    <property type="entry name" value="PROTEIN_KINASE_TYR"/>
    <property type="match status" value="1"/>
</dbReference>
<evidence type="ECO:0000259" key="1">
    <source>
        <dbReference type="PROSITE" id="PS50011"/>
    </source>
</evidence>
<dbReference type="PANTHER" id="PTHR44167:SF18">
    <property type="entry name" value="PROTEIN KINASE DOMAIN-CONTAINING PROTEIN"/>
    <property type="match status" value="1"/>
</dbReference>
<reference evidence="2 3" key="1">
    <citation type="submission" date="2024-10" db="EMBL/GenBank/DDBJ databases">
        <title>The Natural Products Discovery Center: Release of the First 8490 Sequenced Strains for Exploring Actinobacteria Biosynthetic Diversity.</title>
        <authorList>
            <person name="Kalkreuter E."/>
            <person name="Kautsar S.A."/>
            <person name="Yang D."/>
            <person name="Bader C.D."/>
            <person name="Teijaro C.N."/>
            <person name="Fluegel L."/>
            <person name="Davis C.M."/>
            <person name="Simpson J.R."/>
            <person name="Lauterbach L."/>
            <person name="Steele A.D."/>
            <person name="Gui C."/>
            <person name="Meng S."/>
            <person name="Li G."/>
            <person name="Viehrig K."/>
            <person name="Ye F."/>
            <person name="Su P."/>
            <person name="Kiefer A.F."/>
            <person name="Nichols A."/>
            <person name="Cepeda A.J."/>
            <person name="Yan W."/>
            <person name="Fan B."/>
            <person name="Jiang Y."/>
            <person name="Adhikari A."/>
            <person name="Zheng C.-J."/>
            <person name="Schuster L."/>
            <person name="Cowan T.M."/>
            <person name="Smanski M.J."/>
            <person name="Chevrette M.G."/>
            <person name="De Carvalho L.P.S."/>
            <person name="Shen B."/>
        </authorList>
    </citation>
    <scope>NUCLEOTIDE SEQUENCE [LARGE SCALE GENOMIC DNA]</scope>
    <source>
        <strain evidence="2 3">NPDC053399</strain>
    </source>
</reference>
<dbReference type="NCBIfam" id="NF038150">
    <property type="entry name" value="lanthi_synth_IV"/>
    <property type="match status" value="1"/>
</dbReference>
<dbReference type="SMART" id="SM01260">
    <property type="entry name" value="LANC_like"/>
    <property type="match status" value="1"/>
</dbReference>
<dbReference type="SUPFAM" id="SSF56112">
    <property type="entry name" value="Protein kinase-like (PK-like)"/>
    <property type="match status" value="1"/>
</dbReference>
<dbReference type="InterPro" id="IPR011009">
    <property type="entry name" value="Kinase-like_dom_sf"/>
</dbReference>
<dbReference type="EMBL" id="JBITYG010000012">
    <property type="protein sequence ID" value="MFI9105447.1"/>
    <property type="molecule type" value="Genomic_DNA"/>
</dbReference>
<keyword evidence="3" id="KW-1185">Reference proteome</keyword>
<protein>
    <submittedName>
        <fullName evidence="2">Class IV lanthionine synthetase LanL</fullName>
    </submittedName>
</protein>
<gene>
    <name evidence="2" type="primary">lanL</name>
    <name evidence="2" type="ORF">ACIGXA_33555</name>
</gene>
<dbReference type="Pfam" id="PF25816">
    <property type="entry name" value="RamC_N"/>
    <property type="match status" value="1"/>
</dbReference>
<dbReference type="InterPro" id="IPR007822">
    <property type="entry name" value="LANC-like"/>
</dbReference>
<dbReference type="Gene3D" id="1.10.510.10">
    <property type="entry name" value="Transferase(Phosphotransferase) domain 1"/>
    <property type="match status" value="1"/>
</dbReference>